<dbReference type="PROSITE" id="PS51186">
    <property type="entry name" value="GNAT"/>
    <property type="match status" value="1"/>
</dbReference>
<comment type="caution">
    <text evidence="2">The sequence shown here is derived from an EMBL/GenBank/DDBJ whole genome shotgun (WGS) entry which is preliminary data.</text>
</comment>
<dbReference type="Gene3D" id="3.40.630.30">
    <property type="match status" value="1"/>
</dbReference>
<dbReference type="InterPro" id="IPR051531">
    <property type="entry name" value="N-acetyltransferase"/>
</dbReference>
<organism evidence="2 3">
    <name type="scientific">Lacimonas salitolerans</name>
    <dbReference type="NCBI Taxonomy" id="1323750"/>
    <lineage>
        <taxon>Bacteria</taxon>
        <taxon>Pseudomonadati</taxon>
        <taxon>Pseudomonadota</taxon>
        <taxon>Alphaproteobacteria</taxon>
        <taxon>Rhodobacterales</taxon>
        <taxon>Paracoccaceae</taxon>
        <taxon>Lacimonas</taxon>
    </lineage>
</organism>
<sequence length="171" mass="18876">MTTIPTLTTDRLILRAPRLADFDAWADYFTSPRSVFEGGPFDRVQAYRIWASDVALWQLRGYGPFAVEDRDTGAHLGDVGLYQSAGYPAAELGWFTVPQAEGKGIAFEAAQRVLDWLRDTTDWPHVTNIIHPDNDRSIALGLRLGGVIDPSLPGIDQGDVVIRHDLKGAQT</sequence>
<proteinExistence type="predicted"/>
<dbReference type="PANTHER" id="PTHR43792">
    <property type="entry name" value="GNAT FAMILY, PUTATIVE (AFU_ORTHOLOGUE AFUA_3G00765)-RELATED-RELATED"/>
    <property type="match status" value="1"/>
</dbReference>
<dbReference type="SUPFAM" id="SSF55729">
    <property type="entry name" value="Acyl-CoA N-acyltransferases (Nat)"/>
    <property type="match status" value="1"/>
</dbReference>
<evidence type="ECO:0000313" key="2">
    <source>
        <dbReference type="EMBL" id="MFD1509598.1"/>
    </source>
</evidence>
<name>A0ABW4EE03_9RHOB</name>
<accession>A0ABW4EE03</accession>
<protein>
    <submittedName>
        <fullName evidence="2">GNAT family N-acetyltransferase</fullName>
        <ecNumber evidence="2">2.3.-.-</ecNumber>
    </submittedName>
</protein>
<dbReference type="EC" id="2.3.-.-" evidence="2"/>
<gene>
    <name evidence="2" type="ORF">ACFTOW_09310</name>
</gene>
<dbReference type="PANTHER" id="PTHR43792:SF1">
    <property type="entry name" value="N-ACETYLTRANSFERASE DOMAIN-CONTAINING PROTEIN"/>
    <property type="match status" value="1"/>
</dbReference>
<dbReference type="InterPro" id="IPR000182">
    <property type="entry name" value="GNAT_dom"/>
</dbReference>
<evidence type="ECO:0000313" key="3">
    <source>
        <dbReference type="Proteomes" id="UP001597186"/>
    </source>
</evidence>
<dbReference type="EMBL" id="JBHUDD010000053">
    <property type="protein sequence ID" value="MFD1509598.1"/>
    <property type="molecule type" value="Genomic_DNA"/>
</dbReference>
<dbReference type="Proteomes" id="UP001597186">
    <property type="component" value="Unassembled WGS sequence"/>
</dbReference>
<keyword evidence="2" id="KW-0012">Acyltransferase</keyword>
<dbReference type="InterPro" id="IPR016181">
    <property type="entry name" value="Acyl_CoA_acyltransferase"/>
</dbReference>
<evidence type="ECO:0000259" key="1">
    <source>
        <dbReference type="PROSITE" id="PS51186"/>
    </source>
</evidence>
<dbReference type="Pfam" id="PF13302">
    <property type="entry name" value="Acetyltransf_3"/>
    <property type="match status" value="1"/>
</dbReference>
<feature type="domain" description="N-acetyltransferase" evidence="1">
    <location>
        <begin position="12"/>
        <end position="167"/>
    </location>
</feature>
<keyword evidence="2" id="KW-0808">Transferase</keyword>
<dbReference type="GO" id="GO:0016746">
    <property type="term" value="F:acyltransferase activity"/>
    <property type="evidence" value="ECO:0007669"/>
    <property type="project" value="UniProtKB-KW"/>
</dbReference>
<reference evidence="3" key="1">
    <citation type="journal article" date="2019" name="Int. J. Syst. Evol. Microbiol.">
        <title>The Global Catalogue of Microorganisms (GCM) 10K type strain sequencing project: providing services to taxonomists for standard genome sequencing and annotation.</title>
        <authorList>
            <consortium name="The Broad Institute Genomics Platform"/>
            <consortium name="The Broad Institute Genome Sequencing Center for Infectious Disease"/>
            <person name="Wu L."/>
            <person name="Ma J."/>
        </authorList>
    </citation>
    <scope>NUCLEOTIDE SEQUENCE [LARGE SCALE GENOMIC DNA]</scope>
    <source>
        <strain evidence="3">CGMCC 1.12477</strain>
    </source>
</reference>
<keyword evidence="3" id="KW-1185">Reference proteome</keyword>
<dbReference type="RefSeq" id="WP_379914923.1">
    <property type="nucleotide sequence ID" value="NZ_JBHUDD010000053.1"/>
</dbReference>